<dbReference type="NCBIfam" id="NF006521">
    <property type="entry name" value="PRK08965.1-5"/>
    <property type="match status" value="1"/>
</dbReference>
<evidence type="ECO:0000256" key="6">
    <source>
        <dbReference type="ARBA" id="ARBA00023136"/>
    </source>
</evidence>
<proteinExistence type="inferred from homology"/>
<evidence type="ECO:0000256" key="3">
    <source>
        <dbReference type="ARBA" id="ARBA00022475"/>
    </source>
</evidence>
<evidence type="ECO:0000256" key="5">
    <source>
        <dbReference type="ARBA" id="ARBA00022989"/>
    </source>
</evidence>
<dbReference type="PANTHER" id="PTHR34584:SF1">
    <property type="entry name" value="NA(+)_H(+) ANTIPORTER SUBUNIT E1"/>
    <property type="match status" value="1"/>
</dbReference>
<gene>
    <name evidence="8" type="ORF">GCM10025778_27710</name>
</gene>
<dbReference type="Proteomes" id="UP001501257">
    <property type="component" value="Unassembled WGS sequence"/>
</dbReference>
<organism evidence="8 9">
    <name type="scientific">Paeniglutamicibacter antarcticus</name>
    <dbReference type="NCBI Taxonomy" id="494023"/>
    <lineage>
        <taxon>Bacteria</taxon>
        <taxon>Bacillati</taxon>
        <taxon>Actinomycetota</taxon>
        <taxon>Actinomycetes</taxon>
        <taxon>Micrococcales</taxon>
        <taxon>Micrococcaceae</taxon>
        <taxon>Paeniglutamicibacter</taxon>
    </lineage>
</organism>
<dbReference type="PANTHER" id="PTHR34584">
    <property type="entry name" value="NA(+)/H(+) ANTIPORTER SUBUNIT E1"/>
    <property type="match status" value="1"/>
</dbReference>
<protein>
    <recommendedName>
        <fullName evidence="10">Na+/H+ antiporter subunit E</fullName>
    </recommendedName>
</protein>
<sequence length="204" mass="22600">MSRDQRLHDVSDEGTKRPRTTLGQELPLLVWMMLIWGALWQDFAIGNLIFGLLLSLGLIRVFRLPPVILSGRFNFWHAAVFVGAFLRDVTWASFEVMYLAVFRGPRTKSAIIAVTLRTDSDLLVTFVGHVLTLVPGSYVVEVDRRSSTLYLHVLNVNDQAGVDAARAAVMKIEERLIRMMGTTKELAGLAALKNGESNEGASAS</sequence>
<dbReference type="EMBL" id="BAABLK010000036">
    <property type="protein sequence ID" value="GAA5228238.1"/>
    <property type="molecule type" value="Genomic_DNA"/>
</dbReference>
<name>A0ABP9TR52_9MICC</name>
<keyword evidence="6 7" id="KW-0472">Membrane</keyword>
<evidence type="ECO:0000313" key="9">
    <source>
        <dbReference type="Proteomes" id="UP001501257"/>
    </source>
</evidence>
<evidence type="ECO:0000256" key="7">
    <source>
        <dbReference type="SAM" id="Phobius"/>
    </source>
</evidence>
<comment type="subcellular location">
    <subcellularLocation>
        <location evidence="1">Cell membrane</location>
        <topology evidence="1">Multi-pass membrane protein</topology>
    </subcellularLocation>
</comment>
<comment type="similarity">
    <text evidence="2">Belongs to the CPA3 antiporters (TC 2.A.63) subunit E family.</text>
</comment>
<keyword evidence="5 7" id="KW-1133">Transmembrane helix</keyword>
<dbReference type="InterPro" id="IPR002758">
    <property type="entry name" value="Cation_antiport_E"/>
</dbReference>
<reference evidence="9" key="1">
    <citation type="journal article" date="2019" name="Int. J. Syst. Evol. Microbiol.">
        <title>The Global Catalogue of Microorganisms (GCM) 10K type strain sequencing project: providing services to taxonomists for standard genome sequencing and annotation.</title>
        <authorList>
            <consortium name="The Broad Institute Genomics Platform"/>
            <consortium name="The Broad Institute Genome Sequencing Center for Infectious Disease"/>
            <person name="Wu L."/>
            <person name="Ma J."/>
        </authorList>
    </citation>
    <scope>NUCLEOTIDE SEQUENCE [LARGE SCALE GENOMIC DNA]</scope>
    <source>
        <strain evidence="9">JCM 18952</strain>
    </source>
</reference>
<keyword evidence="9" id="KW-1185">Reference proteome</keyword>
<evidence type="ECO:0000256" key="4">
    <source>
        <dbReference type="ARBA" id="ARBA00022692"/>
    </source>
</evidence>
<keyword evidence="4 7" id="KW-0812">Transmembrane</keyword>
<evidence type="ECO:0000313" key="8">
    <source>
        <dbReference type="EMBL" id="GAA5228238.1"/>
    </source>
</evidence>
<evidence type="ECO:0008006" key="10">
    <source>
        <dbReference type="Google" id="ProtNLM"/>
    </source>
</evidence>
<accession>A0ABP9TR52</accession>
<dbReference type="Pfam" id="PF01899">
    <property type="entry name" value="MNHE"/>
    <property type="match status" value="1"/>
</dbReference>
<keyword evidence="3" id="KW-1003">Cell membrane</keyword>
<comment type="caution">
    <text evidence="8">The sequence shown here is derived from an EMBL/GenBank/DDBJ whole genome shotgun (WGS) entry which is preliminary data.</text>
</comment>
<feature type="transmembrane region" description="Helical" evidence="7">
    <location>
        <begin position="45"/>
        <end position="63"/>
    </location>
</feature>
<evidence type="ECO:0000256" key="2">
    <source>
        <dbReference type="ARBA" id="ARBA00006228"/>
    </source>
</evidence>
<feature type="transmembrane region" description="Helical" evidence="7">
    <location>
        <begin position="75"/>
        <end position="102"/>
    </location>
</feature>
<evidence type="ECO:0000256" key="1">
    <source>
        <dbReference type="ARBA" id="ARBA00004651"/>
    </source>
</evidence>
<dbReference type="RefSeq" id="WP_210099879.1">
    <property type="nucleotide sequence ID" value="NZ_BAABLK010000036.1"/>
</dbReference>